<dbReference type="Pfam" id="PF20826">
    <property type="entry name" value="PHD_5"/>
    <property type="match status" value="1"/>
</dbReference>
<dbReference type="EMBL" id="MCGN01000002">
    <property type="protein sequence ID" value="ORZ00619.1"/>
    <property type="molecule type" value="Genomic_DNA"/>
</dbReference>
<feature type="compositionally biased region" description="Basic residues" evidence="4">
    <location>
        <begin position="9"/>
        <end position="27"/>
    </location>
</feature>
<feature type="compositionally biased region" description="Low complexity" evidence="4">
    <location>
        <begin position="260"/>
        <end position="277"/>
    </location>
</feature>
<dbReference type="Proteomes" id="UP000242180">
    <property type="component" value="Unassembled WGS sequence"/>
</dbReference>
<dbReference type="PANTHER" id="PTHR47793">
    <property type="entry name" value="HISTONE DEACETYLASE COMPLEX SUBUNIT CTI6"/>
    <property type="match status" value="1"/>
</dbReference>
<feature type="compositionally biased region" description="Basic and acidic residues" evidence="4">
    <location>
        <begin position="419"/>
        <end position="432"/>
    </location>
</feature>
<dbReference type="CDD" id="cd15550">
    <property type="entry name" value="PHD_MLL5"/>
    <property type="match status" value="1"/>
</dbReference>
<feature type="region of interest" description="Disordered" evidence="4">
    <location>
        <begin position="165"/>
        <end position="369"/>
    </location>
</feature>
<gene>
    <name evidence="6" type="ORF">BCR43DRAFT_511598</name>
</gene>
<keyword evidence="2" id="KW-0863">Zinc-finger</keyword>
<dbReference type="OrthoDB" id="79252at2759"/>
<dbReference type="STRING" id="13706.A0A1X2HMR5"/>
<dbReference type="GO" id="GO:0070210">
    <property type="term" value="C:Rpd3L-Expanded complex"/>
    <property type="evidence" value="ECO:0007669"/>
    <property type="project" value="TreeGrafter"/>
</dbReference>
<evidence type="ECO:0000256" key="1">
    <source>
        <dbReference type="ARBA" id="ARBA00022723"/>
    </source>
</evidence>
<feature type="compositionally biased region" description="Polar residues" evidence="4">
    <location>
        <begin position="329"/>
        <end position="349"/>
    </location>
</feature>
<feature type="compositionally biased region" description="Basic and acidic residues" evidence="4">
    <location>
        <begin position="165"/>
        <end position="201"/>
    </location>
</feature>
<keyword evidence="1" id="KW-0479">Metal-binding</keyword>
<reference evidence="6 7" key="1">
    <citation type="submission" date="2016-07" db="EMBL/GenBank/DDBJ databases">
        <title>Pervasive Adenine N6-methylation of Active Genes in Fungi.</title>
        <authorList>
            <consortium name="DOE Joint Genome Institute"/>
            <person name="Mondo S.J."/>
            <person name="Dannebaum R.O."/>
            <person name="Kuo R.C."/>
            <person name="Labutti K."/>
            <person name="Haridas S."/>
            <person name="Kuo A."/>
            <person name="Salamov A."/>
            <person name="Ahrendt S.R."/>
            <person name="Lipzen A."/>
            <person name="Sullivan W."/>
            <person name="Andreopoulos W.B."/>
            <person name="Clum A."/>
            <person name="Lindquist E."/>
            <person name="Daum C."/>
            <person name="Ramamoorthy G.K."/>
            <person name="Gryganskyi A."/>
            <person name="Culley D."/>
            <person name="Magnuson J.K."/>
            <person name="James T.Y."/>
            <person name="O'Malley M.A."/>
            <person name="Stajich J.E."/>
            <person name="Spatafora J.W."/>
            <person name="Visel A."/>
            <person name="Grigoriev I.V."/>
        </authorList>
    </citation>
    <scope>NUCLEOTIDE SEQUENCE [LARGE SCALE GENOMIC DNA]</scope>
    <source>
        <strain evidence="6 7">NRRL 2496</strain>
    </source>
</reference>
<dbReference type="GO" id="GO:0061188">
    <property type="term" value="P:negative regulation of rDNA heterochromatin formation"/>
    <property type="evidence" value="ECO:0007669"/>
    <property type="project" value="TreeGrafter"/>
</dbReference>
<dbReference type="InParanoid" id="A0A1X2HMR5"/>
<feature type="compositionally biased region" description="Acidic residues" evidence="4">
    <location>
        <begin position="537"/>
        <end position="550"/>
    </location>
</feature>
<dbReference type="GO" id="GO:0008270">
    <property type="term" value="F:zinc ion binding"/>
    <property type="evidence" value="ECO:0007669"/>
    <property type="project" value="UniProtKB-KW"/>
</dbReference>
<evidence type="ECO:0000313" key="6">
    <source>
        <dbReference type="EMBL" id="ORZ00619.1"/>
    </source>
</evidence>
<dbReference type="InterPro" id="IPR001965">
    <property type="entry name" value="Znf_PHD"/>
</dbReference>
<dbReference type="InterPro" id="IPR013083">
    <property type="entry name" value="Znf_RING/FYVE/PHD"/>
</dbReference>
<feature type="domain" description="Zinc finger PHD-type" evidence="5">
    <location>
        <begin position="63"/>
        <end position="107"/>
    </location>
</feature>
<dbReference type="OMA" id="RPRYMNP"/>
<feature type="region of interest" description="Disordered" evidence="4">
    <location>
        <begin position="525"/>
        <end position="564"/>
    </location>
</feature>
<accession>A0A1X2HMR5</accession>
<feature type="compositionally biased region" description="Basic and acidic residues" evidence="4">
    <location>
        <begin position="287"/>
        <end position="301"/>
    </location>
</feature>
<feature type="compositionally biased region" description="Polar residues" evidence="4">
    <location>
        <begin position="480"/>
        <end position="501"/>
    </location>
</feature>
<evidence type="ECO:0000256" key="4">
    <source>
        <dbReference type="SAM" id="MobiDB-lite"/>
    </source>
</evidence>
<feature type="region of interest" description="Disordered" evidence="4">
    <location>
        <begin position="400"/>
        <end position="512"/>
    </location>
</feature>
<organism evidence="6 7">
    <name type="scientific">Syncephalastrum racemosum</name>
    <name type="common">Filamentous fungus</name>
    <dbReference type="NCBI Taxonomy" id="13706"/>
    <lineage>
        <taxon>Eukaryota</taxon>
        <taxon>Fungi</taxon>
        <taxon>Fungi incertae sedis</taxon>
        <taxon>Mucoromycota</taxon>
        <taxon>Mucoromycotina</taxon>
        <taxon>Mucoromycetes</taxon>
        <taxon>Mucorales</taxon>
        <taxon>Syncephalastraceae</taxon>
        <taxon>Syncephalastrum</taxon>
    </lineage>
</organism>
<feature type="compositionally biased region" description="Polar residues" evidence="4">
    <location>
        <begin position="243"/>
        <end position="259"/>
    </location>
</feature>
<feature type="compositionally biased region" description="Polar residues" evidence="4">
    <location>
        <begin position="400"/>
        <end position="409"/>
    </location>
</feature>
<sequence length="564" mass="61911">MDDNIAAQKRGRAGYGGRRRQKPRRSQQQKQQQQQQEEEQQQLEPPSQTPSDEESTDSGSVTRCVCQESHNVGLMVQCDQCEVWQHCECMGLGEQDIPEHYYCEQCKPENHAPKKVTRRAYNSSSTTILDGDKRVTKKRMTFNSREASMSLEDVLAARSALEFPLDRIKSESPPDSPKEETTVESDRKEEEKATHTQENRGRSSSGGGGGNNNRNNNSERDTPAKDDKGSDSEMTDLKDEQGLVTQTMHAASPGTPSSLPASAERSTTAATTPAASAKPKRPTTARSRSDESSRATKEPKRPKPTSRRSTASARRAATAAKSRSRTSTPQPTGQTSDETPTETDISTSLFDKLSQCARDTSPPAKVRYPSARMTISEMNKRAKQILEYISSIQVEMATTTITTNGSDQVQKADVADGATKTDESTRRGKKPDAIVIPGKTEKGPSSSLSSASTIPLEEPLTAEDGADESTEALYREKSVAQETLDQMNETTGESGSNSNLQPKKEQTSMEIMDMLTGELIRFQRRFGSVRSRHHDTAEDESMSESEEPAPQDDPFPPEQAAAHV</sequence>
<dbReference type="PANTHER" id="PTHR47793:SF1">
    <property type="entry name" value="HISTONE DEACETYLASE COMPLEX SUBUNIT CTI6"/>
    <property type="match status" value="1"/>
</dbReference>
<dbReference type="SUPFAM" id="SSF57903">
    <property type="entry name" value="FYVE/PHD zinc finger"/>
    <property type="match status" value="1"/>
</dbReference>
<dbReference type="SMART" id="SM00249">
    <property type="entry name" value="PHD"/>
    <property type="match status" value="1"/>
</dbReference>
<dbReference type="GO" id="GO:0033698">
    <property type="term" value="C:Rpd3L complex"/>
    <property type="evidence" value="ECO:0007669"/>
    <property type="project" value="TreeGrafter"/>
</dbReference>
<proteinExistence type="predicted"/>
<evidence type="ECO:0000256" key="3">
    <source>
        <dbReference type="ARBA" id="ARBA00022833"/>
    </source>
</evidence>
<evidence type="ECO:0000256" key="2">
    <source>
        <dbReference type="ARBA" id="ARBA00022771"/>
    </source>
</evidence>
<feature type="region of interest" description="Disordered" evidence="4">
    <location>
        <begin position="1"/>
        <end position="59"/>
    </location>
</feature>
<dbReference type="PROSITE" id="PS01359">
    <property type="entry name" value="ZF_PHD_1"/>
    <property type="match status" value="1"/>
</dbReference>
<dbReference type="InterPro" id="IPR011011">
    <property type="entry name" value="Znf_FYVE_PHD"/>
</dbReference>
<name>A0A1X2HMR5_SYNRA</name>
<feature type="compositionally biased region" description="Basic and acidic residues" evidence="4">
    <location>
        <begin position="217"/>
        <end position="241"/>
    </location>
</feature>
<keyword evidence="7" id="KW-1185">Reference proteome</keyword>
<keyword evidence="3" id="KW-0862">Zinc</keyword>
<comment type="caution">
    <text evidence="6">The sequence shown here is derived from an EMBL/GenBank/DDBJ whole genome shotgun (WGS) entry which is preliminary data.</text>
</comment>
<dbReference type="AlphaFoldDB" id="A0A1X2HMR5"/>
<feature type="compositionally biased region" description="Low complexity" evidence="4">
    <location>
        <begin position="307"/>
        <end position="328"/>
    </location>
</feature>
<evidence type="ECO:0000313" key="7">
    <source>
        <dbReference type="Proteomes" id="UP000242180"/>
    </source>
</evidence>
<protein>
    <recommendedName>
        <fullName evidence="5">Zinc finger PHD-type domain-containing protein</fullName>
    </recommendedName>
</protein>
<dbReference type="GO" id="GO:0061186">
    <property type="term" value="P:negative regulation of silent mating-type cassette heterochromatin formation"/>
    <property type="evidence" value="ECO:0007669"/>
    <property type="project" value="TreeGrafter"/>
</dbReference>
<dbReference type="InterPro" id="IPR053051">
    <property type="entry name" value="HDAC_complex_subunit"/>
</dbReference>
<evidence type="ECO:0000259" key="5">
    <source>
        <dbReference type="SMART" id="SM00249"/>
    </source>
</evidence>
<dbReference type="Gene3D" id="3.30.40.10">
    <property type="entry name" value="Zinc/RING finger domain, C3HC4 (zinc finger)"/>
    <property type="match status" value="1"/>
</dbReference>
<dbReference type="InterPro" id="IPR019786">
    <property type="entry name" value="Zinc_finger_PHD-type_CS"/>
</dbReference>
<feature type="compositionally biased region" description="Acidic residues" evidence="4">
    <location>
        <begin position="460"/>
        <end position="470"/>
    </location>
</feature>